<feature type="transmembrane region" description="Helical" evidence="1">
    <location>
        <begin position="6"/>
        <end position="26"/>
    </location>
</feature>
<evidence type="ECO:0000313" key="2">
    <source>
        <dbReference type="EMBL" id="KXT88317.1"/>
    </source>
</evidence>
<accession>A0A139PG27</accession>
<protein>
    <submittedName>
        <fullName evidence="2">Uncharacterized protein</fullName>
    </submittedName>
</protein>
<dbReference type="AlphaFoldDB" id="A0A139PG27"/>
<gene>
    <name evidence="2" type="ORF">SORDD16_00110</name>
</gene>
<keyword evidence="1" id="KW-0812">Transmembrane</keyword>
<reference evidence="2 3" key="1">
    <citation type="submission" date="2016-01" db="EMBL/GenBank/DDBJ databases">
        <title>Highly variable Streptococcus oralis are common among viridans streptococci isolated from primates.</title>
        <authorList>
            <person name="Denapaite D."/>
            <person name="Rieger M."/>
            <person name="Koendgen S."/>
            <person name="Brueckner R."/>
            <person name="Ochigava I."/>
            <person name="Kappeler P."/>
            <person name="Maetz-Rensing K."/>
            <person name="Leendertz F."/>
            <person name="Hakenbeck R."/>
        </authorList>
    </citation>
    <scope>NUCLEOTIDE SEQUENCE [LARGE SCALE GENOMIC DNA]</scope>
    <source>
        <strain evidence="2 3">DD16</strain>
    </source>
</reference>
<dbReference type="EMBL" id="LQOB01000011">
    <property type="protein sequence ID" value="KXT88317.1"/>
    <property type="molecule type" value="Genomic_DNA"/>
</dbReference>
<evidence type="ECO:0000313" key="3">
    <source>
        <dbReference type="Proteomes" id="UP000072653"/>
    </source>
</evidence>
<dbReference type="PATRIC" id="fig|1303.79.peg.123"/>
<comment type="caution">
    <text evidence="2">The sequence shown here is derived from an EMBL/GenBank/DDBJ whole genome shotgun (WGS) entry which is preliminary data.</text>
</comment>
<feature type="transmembrane region" description="Helical" evidence="1">
    <location>
        <begin position="225"/>
        <end position="242"/>
    </location>
</feature>
<organism evidence="2 3">
    <name type="scientific">Streptococcus oralis</name>
    <dbReference type="NCBI Taxonomy" id="1303"/>
    <lineage>
        <taxon>Bacteria</taxon>
        <taxon>Bacillati</taxon>
        <taxon>Bacillota</taxon>
        <taxon>Bacilli</taxon>
        <taxon>Lactobacillales</taxon>
        <taxon>Streptococcaceae</taxon>
        <taxon>Streptococcus</taxon>
    </lineage>
</organism>
<keyword evidence="1" id="KW-0472">Membrane</keyword>
<sequence>METSQIITLLSGAGLGAVLSAILVFANNSKRNQLDYITKERSEWRKDIQIILDDLGKVGKRAEAIQRLKSRINPYGKSKTVDNGDDFYLHEGHIWSLVNTIDITNTSQIERLSDYVRLLWKYDWERSKREIKFDIFNSFIYFILVIGSISNSLLILFKIEEFWWKFLLVIVSIVMIISIFYFKKFTTKIKKWNEREVLYLVVLTISMYVSICAMLFWIIHTDTDILDMLIPALLIYIPILGIERNIIKTNEEEENYIDTLKELEKKEQTHV</sequence>
<feature type="transmembrane region" description="Helical" evidence="1">
    <location>
        <begin position="135"/>
        <end position="156"/>
    </location>
</feature>
<keyword evidence="1" id="KW-1133">Transmembrane helix</keyword>
<feature type="transmembrane region" description="Helical" evidence="1">
    <location>
        <begin position="162"/>
        <end position="182"/>
    </location>
</feature>
<evidence type="ECO:0000256" key="1">
    <source>
        <dbReference type="SAM" id="Phobius"/>
    </source>
</evidence>
<dbReference type="RefSeq" id="WP_061451927.1">
    <property type="nucleotide sequence ID" value="NZ_KQ969550.1"/>
</dbReference>
<dbReference type="Proteomes" id="UP000072653">
    <property type="component" value="Unassembled WGS sequence"/>
</dbReference>
<proteinExistence type="predicted"/>
<name>A0A139PG27_STROR</name>
<feature type="transmembrane region" description="Helical" evidence="1">
    <location>
        <begin position="197"/>
        <end position="219"/>
    </location>
</feature>